<proteinExistence type="predicted"/>
<reference evidence="4" key="1">
    <citation type="journal article" date="2023" name="Int. J. Syst. Evol. Microbiol.">
        <title>Claveliimonas bilis gen. nov., sp. nov., deoxycholic acid-producing bacteria isolated from human faeces, and reclassification of Sellimonas monacensis Zenner et al. 2021 as Claveliimonas monacensis comb. nov.</title>
        <authorList>
            <person name="Hisatomi A."/>
            <person name="Kastawa N.W.E.P.G."/>
            <person name="Song I."/>
            <person name="Ohkuma M."/>
            <person name="Fukiya S."/>
            <person name="Sakamoto M."/>
        </authorList>
    </citation>
    <scope>NUCLEOTIDE SEQUENCE [LARGE SCALE GENOMIC DNA]</scope>
    <source>
        <strain evidence="4">12BBH14</strain>
    </source>
</reference>
<keyword evidence="1" id="KW-0175">Coiled coil</keyword>
<sequence length="210" mass="22544">MKKRRMILQMFEDGAGSGAAGGQVGGTGAGDGGQNGNAGSAAGAHRSGTYTFEQAEEIASARASKAERSALANYFRSQGMTEQEVTQAIHDFKEQKAKRQPNTEQMQHDLDEALKENARMKNEKILAEKGVRSEDLDYVMFKVEKMVDDKTDFNKAAEKYLKENPRFTGVGRGAGTYRVSTGAQSSGNGGDGNPNDSINAAIRRAAGRTV</sequence>
<name>A0ABN6Z1P0_9FIRM</name>
<dbReference type="Proteomes" id="UP001305815">
    <property type="component" value="Chromosome"/>
</dbReference>
<keyword evidence="4" id="KW-1185">Reference proteome</keyword>
<protein>
    <submittedName>
        <fullName evidence="3">Uncharacterized protein</fullName>
    </submittedName>
</protein>
<feature type="compositionally biased region" description="Gly residues" evidence="2">
    <location>
        <begin position="15"/>
        <end position="36"/>
    </location>
</feature>
<feature type="region of interest" description="Disordered" evidence="2">
    <location>
        <begin position="1"/>
        <end position="45"/>
    </location>
</feature>
<gene>
    <name evidence="3" type="ORF">Lac1_11580</name>
</gene>
<feature type="coiled-coil region" evidence="1">
    <location>
        <begin position="103"/>
        <end position="130"/>
    </location>
</feature>
<accession>A0ABN6Z1P0</accession>
<dbReference type="EMBL" id="AP027742">
    <property type="protein sequence ID" value="BDZ76975.1"/>
    <property type="molecule type" value="Genomic_DNA"/>
</dbReference>
<evidence type="ECO:0000256" key="2">
    <source>
        <dbReference type="SAM" id="MobiDB-lite"/>
    </source>
</evidence>
<organism evidence="3 4">
    <name type="scientific">Claveliimonas bilis</name>
    <dbReference type="NCBI Taxonomy" id="3028070"/>
    <lineage>
        <taxon>Bacteria</taxon>
        <taxon>Bacillati</taxon>
        <taxon>Bacillota</taxon>
        <taxon>Clostridia</taxon>
        <taxon>Lachnospirales</taxon>
        <taxon>Lachnospiraceae</taxon>
        <taxon>Claveliimonas</taxon>
    </lineage>
</organism>
<dbReference type="RefSeq" id="WP_316266596.1">
    <property type="nucleotide sequence ID" value="NZ_AP027742.1"/>
</dbReference>
<evidence type="ECO:0000313" key="3">
    <source>
        <dbReference type="EMBL" id="BDZ76975.1"/>
    </source>
</evidence>
<evidence type="ECO:0000256" key="1">
    <source>
        <dbReference type="SAM" id="Coils"/>
    </source>
</evidence>
<feature type="region of interest" description="Disordered" evidence="2">
    <location>
        <begin position="171"/>
        <end position="210"/>
    </location>
</feature>
<evidence type="ECO:0000313" key="4">
    <source>
        <dbReference type="Proteomes" id="UP001305815"/>
    </source>
</evidence>